<name>A0AAD9FJE6_DISEL</name>
<sequence length="69" mass="7700">RTGLAAVYPLIPLGEKKEATPAGDRRGRAMLSTEMQAWIFTQLANMAARRLKSPPTLYSLQFLSYFPAE</sequence>
<organism evidence="1 2">
    <name type="scientific">Dissostichus eleginoides</name>
    <name type="common">Patagonian toothfish</name>
    <name type="synonym">Dissostichus amissus</name>
    <dbReference type="NCBI Taxonomy" id="100907"/>
    <lineage>
        <taxon>Eukaryota</taxon>
        <taxon>Metazoa</taxon>
        <taxon>Chordata</taxon>
        <taxon>Craniata</taxon>
        <taxon>Vertebrata</taxon>
        <taxon>Euteleostomi</taxon>
        <taxon>Actinopterygii</taxon>
        <taxon>Neopterygii</taxon>
        <taxon>Teleostei</taxon>
        <taxon>Neoteleostei</taxon>
        <taxon>Acanthomorphata</taxon>
        <taxon>Eupercaria</taxon>
        <taxon>Perciformes</taxon>
        <taxon>Notothenioidei</taxon>
        <taxon>Nototheniidae</taxon>
        <taxon>Dissostichus</taxon>
    </lineage>
</organism>
<reference evidence="1" key="1">
    <citation type="submission" date="2023-04" db="EMBL/GenBank/DDBJ databases">
        <title>Chromosome-level genome of Chaenocephalus aceratus.</title>
        <authorList>
            <person name="Park H."/>
        </authorList>
    </citation>
    <scope>NUCLEOTIDE SEQUENCE</scope>
    <source>
        <strain evidence="1">DE</strain>
        <tissue evidence="1">Muscle</tissue>
    </source>
</reference>
<dbReference type="EMBL" id="JASDAP010000003">
    <property type="protein sequence ID" value="KAK1904972.1"/>
    <property type="molecule type" value="Genomic_DNA"/>
</dbReference>
<evidence type="ECO:0000313" key="2">
    <source>
        <dbReference type="Proteomes" id="UP001228049"/>
    </source>
</evidence>
<dbReference type="AlphaFoldDB" id="A0AAD9FJE6"/>
<keyword evidence="2" id="KW-1185">Reference proteome</keyword>
<proteinExistence type="predicted"/>
<evidence type="ECO:0000313" key="1">
    <source>
        <dbReference type="EMBL" id="KAK1904972.1"/>
    </source>
</evidence>
<protein>
    <submittedName>
        <fullName evidence="1">Ribitol-5-phosphate xylosyltransferase 1</fullName>
    </submittedName>
</protein>
<comment type="caution">
    <text evidence="1">The sequence shown here is derived from an EMBL/GenBank/DDBJ whole genome shotgun (WGS) entry which is preliminary data.</text>
</comment>
<feature type="non-terminal residue" evidence="1">
    <location>
        <position position="69"/>
    </location>
</feature>
<dbReference type="Proteomes" id="UP001228049">
    <property type="component" value="Unassembled WGS sequence"/>
</dbReference>
<gene>
    <name evidence="1" type="ORF">KUDE01_012155</name>
</gene>
<feature type="non-terminal residue" evidence="1">
    <location>
        <position position="1"/>
    </location>
</feature>
<accession>A0AAD9FJE6</accession>